<dbReference type="InterPro" id="IPR016035">
    <property type="entry name" value="Acyl_Trfase/lysoPLipase"/>
</dbReference>
<dbReference type="Pfam" id="PF01734">
    <property type="entry name" value="Patatin"/>
    <property type="match status" value="1"/>
</dbReference>
<keyword evidence="5" id="KW-1133">Transmembrane helix</keyword>
<feature type="region of interest" description="Disordered" evidence="10">
    <location>
        <begin position="753"/>
        <end position="781"/>
    </location>
</feature>
<keyword evidence="4 8" id="KW-0442">Lipid degradation</keyword>
<comment type="function">
    <text evidence="1">Probable lipid hydrolase.</text>
</comment>
<organism evidence="12 13">
    <name type="scientific">Penicillium ucsense</name>
    <dbReference type="NCBI Taxonomy" id="2839758"/>
    <lineage>
        <taxon>Eukaryota</taxon>
        <taxon>Fungi</taxon>
        <taxon>Dikarya</taxon>
        <taxon>Ascomycota</taxon>
        <taxon>Pezizomycotina</taxon>
        <taxon>Eurotiomycetes</taxon>
        <taxon>Eurotiomycetidae</taxon>
        <taxon>Eurotiales</taxon>
        <taxon>Aspergillaceae</taxon>
        <taxon>Penicillium</taxon>
    </lineage>
</organism>
<feature type="compositionally biased region" description="Low complexity" evidence="10">
    <location>
        <begin position="712"/>
        <end position="724"/>
    </location>
</feature>
<feature type="compositionally biased region" description="Low complexity" evidence="10">
    <location>
        <begin position="639"/>
        <end position="650"/>
    </location>
</feature>
<gene>
    <name evidence="12" type="ORF">PECM_006534</name>
</gene>
<keyword evidence="7" id="KW-0472">Membrane</keyword>
<dbReference type="GO" id="GO:0016020">
    <property type="term" value="C:membrane"/>
    <property type="evidence" value="ECO:0007669"/>
    <property type="project" value="UniProtKB-SubCell"/>
</dbReference>
<feature type="domain" description="PNPLA" evidence="11">
    <location>
        <begin position="223"/>
        <end position="420"/>
    </location>
</feature>
<evidence type="ECO:0000256" key="5">
    <source>
        <dbReference type="ARBA" id="ARBA00022989"/>
    </source>
</evidence>
<feature type="compositionally biased region" description="Acidic residues" evidence="10">
    <location>
        <begin position="670"/>
        <end position="685"/>
    </location>
</feature>
<dbReference type="InterPro" id="IPR021771">
    <property type="entry name" value="Triacylglycerol_lipase_N"/>
</dbReference>
<evidence type="ECO:0000256" key="4">
    <source>
        <dbReference type="ARBA" id="ARBA00022963"/>
    </source>
</evidence>
<evidence type="ECO:0000313" key="12">
    <source>
        <dbReference type="EMBL" id="KAF7715765.1"/>
    </source>
</evidence>
<dbReference type="PANTHER" id="PTHR14226:SF10">
    <property type="entry name" value="TRIACYLGLYCEROL LIPASE 4-RELATED"/>
    <property type="match status" value="1"/>
</dbReference>
<evidence type="ECO:0000256" key="9">
    <source>
        <dbReference type="RuleBase" id="RU362055"/>
    </source>
</evidence>
<dbReference type="CDD" id="cd07230">
    <property type="entry name" value="Pat_TGL4-5_like"/>
    <property type="match status" value="1"/>
</dbReference>
<keyword evidence="6 8" id="KW-0443">Lipid metabolism</keyword>
<dbReference type="GO" id="GO:0004806">
    <property type="term" value="F:triacylglycerol lipase activity"/>
    <property type="evidence" value="ECO:0007669"/>
    <property type="project" value="InterPro"/>
</dbReference>
<feature type="active site" description="Proton acceptor" evidence="8">
    <location>
        <position position="407"/>
    </location>
</feature>
<evidence type="ECO:0000256" key="3">
    <source>
        <dbReference type="ARBA" id="ARBA00022801"/>
    </source>
</evidence>
<dbReference type="PANTHER" id="PTHR14226">
    <property type="entry name" value="NEUROPATHY TARGET ESTERASE/SWISS CHEESE D.MELANOGASTER"/>
    <property type="match status" value="1"/>
</dbReference>
<reference evidence="12" key="1">
    <citation type="journal article" date="2020" name="Front. Microbiol.">
        <title>Gene regulatory networks of Penicillium echinulatum 2HH and Penicillium oxalicum 114-2 inferred by a computational biology approach.</title>
        <authorList>
            <person name="Lenz A.R."/>
            <person name="Galan-Vasquez E."/>
            <person name="Balbinot E."/>
            <person name="De Abreu F.P."/>
            <person name="De Oliveira N.S."/>
            <person name="Da Rosa L.O."/>
            <person name="De Avila E Silva S."/>
            <person name="Camassola M."/>
            <person name="Dillon A.J.P."/>
            <person name="Perez-Rueda E."/>
        </authorList>
    </citation>
    <scope>NUCLEOTIDE SEQUENCE</scope>
    <source>
        <strain evidence="12">S1M29</strain>
    </source>
</reference>
<comment type="similarity">
    <text evidence="9">Belongs to the PLPL family.</text>
</comment>
<dbReference type="Proteomes" id="UP000631181">
    <property type="component" value="Unassembled WGS sequence"/>
</dbReference>
<comment type="subcellular location">
    <subcellularLocation>
        <location evidence="9">Membrane</location>
        <topology evidence="9">Single-pass membrane protein</topology>
    </subcellularLocation>
</comment>
<sequence length="781" mass="87207">MSMLGDSTIIQPPCQKSDSDSVVSFASPPRRSLTKSISIPSISSVVKGSLNWAGQTLHSFRDGLSAEERRRKADIENRKEVLYLQIKHAVSYEEWSATASELDRLEDNIAWKRTTKCPEYNAELVRARLRQLDEARISCDVSRMLFLVRTALSRDLGNMNNASLYRHSHTGTKDLIDQYITAALDTIDTLVDLSAHGRCDGLELKYILDQLLAARQAFGRSALLFSGGATFGMTHIGVLKALYESKLIPRIISGASAGSIVCAVFCTRTDDELPALLETYAHGNFAVFNEQGQEENIFQKTARFLKYGSFLEIDHLANTMRAWLGDITFQEAYNRTRRILNICVSSAGTYELPRLLNYISAPNVLIWSAVAVSCSVPFVFRPYTLMAKDPLTGEATPWNDLHRQYIDGSVDGDLPMTRLSEMFNVNHFIVSQVNPHVVPFLPKENGPIISSEPSKSFIPQWMNTMTHLAKDEVLHRMTVLSEMGVFSTSMTKAASIINQKYSGDINIYPELISSNFPRILENPTTDFMLQACLNGERATWPRLSRIRNACAIELALDRAVQQMRARVTFCPSRAGLYTDSCIRQSVQSLDNGIGRGRLTDRRLGSSKPELDKRRMKLLPRSVTAPALRKARSTVSLEHAAPPSSALARPPTQRRRSSTAIANRAFTFDSSSEDTFDSSSEEEDEDGGLHPHYSPYRRGEHSTNGTEFKNERSSPVQTRRPSTSSTRRRRSASDRQASPTAVYSAMAREVSLALSPSSRHQLNMTPSMKISSSEQLQPRVNI</sequence>
<evidence type="ECO:0000256" key="8">
    <source>
        <dbReference type="PROSITE-ProRule" id="PRU01161"/>
    </source>
</evidence>
<feature type="region of interest" description="Disordered" evidence="10">
    <location>
        <begin position="620"/>
        <end position="741"/>
    </location>
</feature>
<dbReference type="EC" id="3.1.1.-" evidence="9"/>
<evidence type="ECO:0000256" key="2">
    <source>
        <dbReference type="ARBA" id="ARBA00022692"/>
    </source>
</evidence>
<dbReference type="SUPFAM" id="SSF52151">
    <property type="entry name" value="FabD/lysophospholipase-like"/>
    <property type="match status" value="1"/>
</dbReference>
<keyword evidence="3 8" id="KW-0378">Hydrolase</keyword>
<feature type="region of interest" description="Disordered" evidence="10">
    <location>
        <begin position="1"/>
        <end position="25"/>
    </location>
</feature>
<feature type="compositionally biased region" description="Polar residues" evidence="10">
    <location>
        <begin position="8"/>
        <end position="24"/>
    </location>
</feature>
<evidence type="ECO:0000256" key="1">
    <source>
        <dbReference type="ARBA" id="ARBA00002682"/>
    </source>
</evidence>
<accession>A0A8J8WJN4</accession>
<evidence type="ECO:0000256" key="7">
    <source>
        <dbReference type="ARBA" id="ARBA00023136"/>
    </source>
</evidence>
<dbReference type="InterPro" id="IPR002641">
    <property type="entry name" value="PNPLA_dom"/>
</dbReference>
<comment type="caution">
    <text evidence="12">The sequence shown here is derived from an EMBL/GenBank/DDBJ whole genome shotgun (WGS) entry which is preliminary data.</text>
</comment>
<keyword evidence="2" id="KW-0812">Transmembrane</keyword>
<dbReference type="EMBL" id="WIWV01000052">
    <property type="protein sequence ID" value="KAF7715765.1"/>
    <property type="molecule type" value="Genomic_DNA"/>
</dbReference>
<dbReference type="PROSITE" id="PS51635">
    <property type="entry name" value="PNPLA"/>
    <property type="match status" value="1"/>
</dbReference>
<feature type="short sequence motif" description="GXSXG" evidence="8">
    <location>
        <begin position="254"/>
        <end position="258"/>
    </location>
</feature>
<dbReference type="OrthoDB" id="10049244at2759"/>
<evidence type="ECO:0000313" key="13">
    <source>
        <dbReference type="Proteomes" id="UP000631181"/>
    </source>
</evidence>
<evidence type="ECO:0000259" key="11">
    <source>
        <dbReference type="PROSITE" id="PS51635"/>
    </source>
</evidence>
<dbReference type="Gene3D" id="3.40.1090.10">
    <property type="entry name" value="Cytosolic phospholipase A2 catalytic domain"/>
    <property type="match status" value="2"/>
</dbReference>
<dbReference type="Pfam" id="PF11815">
    <property type="entry name" value="DUF3336"/>
    <property type="match status" value="1"/>
</dbReference>
<name>A0A8J8WJN4_9EURO</name>
<evidence type="ECO:0000256" key="10">
    <source>
        <dbReference type="SAM" id="MobiDB-lite"/>
    </source>
</evidence>
<proteinExistence type="inferred from homology"/>
<comment type="function">
    <text evidence="9">Lipid hydrolase.</text>
</comment>
<dbReference type="InterPro" id="IPR050301">
    <property type="entry name" value="NTE"/>
</dbReference>
<dbReference type="GO" id="GO:0006641">
    <property type="term" value="P:triglyceride metabolic process"/>
    <property type="evidence" value="ECO:0007669"/>
    <property type="project" value="UniProtKB-ARBA"/>
</dbReference>
<keyword evidence="13" id="KW-1185">Reference proteome</keyword>
<evidence type="ECO:0000256" key="6">
    <source>
        <dbReference type="ARBA" id="ARBA00023098"/>
    </source>
</evidence>
<feature type="active site" description="Nucleophile" evidence="8">
    <location>
        <position position="256"/>
    </location>
</feature>
<dbReference type="GO" id="GO:0016042">
    <property type="term" value="P:lipid catabolic process"/>
    <property type="evidence" value="ECO:0007669"/>
    <property type="project" value="UniProtKB-UniRule"/>
</dbReference>
<comment type="caution">
    <text evidence="8">Lacks conserved residue(s) required for the propagation of feature annotation.</text>
</comment>
<dbReference type="AlphaFoldDB" id="A0A8J8WJN4"/>
<protein>
    <recommendedName>
        <fullName evidence="9">Patatin-like phospholipase domain-containing protein</fullName>
        <ecNumber evidence="9">3.1.1.-</ecNumber>
    </recommendedName>
</protein>